<evidence type="ECO:0000259" key="3">
    <source>
        <dbReference type="Pfam" id="PF12774"/>
    </source>
</evidence>
<dbReference type="Pfam" id="PF12774">
    <property type="entry name" value="AAA_6"/>
    <property type="match status" value="1"/>
</dbReference>
<dbReference type="Gene3D" id="3.40.50.300">
    <property type="entry name" value="P-loop containing nucleotide triphosphate hydrolases"/>
    <property type="match status" value="1"/>
</dbReference>
<dbReference type="OrthoDB" id="128380at2759"/>
<feature type="region of interest" description="Disordered" evidence="2">
    <location>
        <begin position="2100"/>
        <end position="2119"/>
    </location>
</feature>
<dbReference type="GO" id="GO:0045505">
    <property type="term" value="F:dynein intermediate chain binding"/>
    <property type="evidence" value="ECO:0007669"/>
    <property type="project" value="InterPro"/>
</dbReference>
<evidence type="ECO:0000256" key="1">
    <source>
        <dbReference type="SAM" id="Coils"/>
    </source>
</evidence>
<dbReference type="GO" id="GO:0005524">
    <property type="term" value="F:ATP binding"/>
    <property type="evidence" value="ECO:0007669"/>
    <property type="project" value="InterPro"/>
</dbReference>
<proteinExistence type="predicted"/>
<reference evidence="4" key="1">
    <citation type="submission" date="2019-03" db="EMBL/GenBank/DDBJ databases">
        <title>Long read genome sequence of the mycoparasitic Pythium oligandrum ATCC 38472 isolated from sugarbeet rhizosphere.</title>
        <authorList>
            <person name="Gaulin E."/>
        </authorList>
    </citation>
    <scope>NUCLEOTIDE SEQUENCE</scope>
    <source>
        <strain evidence="4">ATCC 38472_TT</strain>
    </source>
</reference>
<dbReference type="InterPro" id="IPR035699">
    <property type="entry name" value="AAA_6"/>
</dbReference>
<dbReference type="GO" id="GO:0030286">
    <property type="term" value="C:dynein complex"/>
    <property type="evidence" value="ECO:0007669"/>
    <property type="project" value="InterPro"/>
</dbReference>
<keyword evidence="5" id="KW-1185">Reference proteome</keyword>
<evidence type="ECO:0000313" key="5">
    <source>
        <dbReference type="Proteomes" id="UP000794436"/>
    </source>
</evidence>
<dbReference type="InterPro" id="IPR026983">
    <property type="entry name" value="DHC"/>
</dbReference>
<evidence type="ECO:0000313" key="4">
    <source>
        <dbReference type="EMBL" id="TMW57484.1"/>
    </source>
</evidence>
<name>A0A8K1C6R6_PYTOL</name>
<comment type="caution">
    <text evidence="4">The sequence shown here is derived from an EMBL/GenBank/DDBJ whole genome shotgun (WGS) entry which is preliminary data.</text>
</comment>
<dbReference type="EMBL" id="SPLM01000144">
    <property type="protein sequence ID" value="TMW57484.1"/>
    <property type="molecule type" value="Genomic_DNA"/>
</dbReference>
<protein>
    <recommendedName>
        <fullName evidence="3">Dynein heavy chain hydrolytic ATP-binding dynein motor region domain-containing protein</fullName>
    </recommendedName>
</protein>
<feature type="compositionally biased region" description="Polar residues" evidence="2">
    <location>
        <begin position="2020"/>
        <end position="2029"/>
    </location>
</feature>
<dbReference type="GO" id="GO:0051959">
    <property type="term" value="F:dynein light intermediate chain binding"/>
    <property type="evidence" value="ECO:0007669"/>
    <property type="project" value="InterPro"/>
</dbReference>
<dbReference type="GO" id="GO:0008569">
    <property type="term" value="F:minus-end-directed microtubule motor activity"/>
    <property type="evidence" value="ECO:0007669"/>
    <property type="project" value="TreeGrafter"/>
</dbReference>
<organism evidence="4 5">
    <name type="scientific">Pythium oligandrum</name>
    <name type="common">Mycoparasitic fungus</name>
    <dbReference type="NCBI Taxonomy" id="41045"/>
    <lineage>
        <taxon>Eukaryota</taxon>
        <taxon>Sar</taxon>
        <taxon>Stramenopiles</taxon>
        <taxon>Oomycota</taxon>
        <taxon>Peronosporomycetes</taxon>
        <taxon>Pythiales</taxon>
        <taxon>Pythiaceae</taxon>
        <taxon>Pythium</taxon>
    </lineage>
</organism>
<evidence type="ECO:0000256" key="2">
    <source>
        <dbReference type="SAM" id="MobiDB-lite"/>
    </source>
</evidence>
<gene>
    <name evidence="4" type="ORF">Poli38472_003409</name>
</gene>
<dbReference type="PANTHER" id="PTHR10676">
    <property type="entry name" value="DYNEIN HEAVY CHAIN FAMILY PROTEIN"/>
    <property type="match status" value="1"/>
</dbReference>
<feature type="domain" description="Dynein heavy chain hydrolytic ATP-binding dynein motor region" evidence="3">
    <location>
        <begin position="792"/>
        <end position="909"/>
    </location>
</feature>
<sequence length="2198" mass="249403">MMSGSSSVEAEERRYRRPRRRPESALEPSVLSRLAELAPLNQQQLLSRIVSTNPTHSRRGQAYAVADGNDLEEHEDTAASDGVATRRASIQLIRPKKRTRDNGLRPTSVDDFAAKYARDDVMLRYMLHVISQSVSVRRIDIPRCPALNRSELLLEDVLFLTYHRSPPCGFRNLYWLEFISENRALDGELEYFTLSSHGLTHFRGASVIDFVDIEGWIQEKRAFDHMTTMRGLQKLQQLLFFMSWKKKAIRLKRRRIRAKLACSLFHCDTVAARLLVEIRSHLITIGEDTHHSYLPPETTFTLRQFATLHRALLKQVASSVRVQVQRIVEIIDRECRAILMARSTGALEQINVGMAVAEQGGTRFLERLYGFIRLTDLQVFVKIAIVDSIRAMAFPIIYATVQDVEDFSRFEPTELDVSPAQSDVFDVVYNMLNGYIAALDAVPLVLSDLRFSHVLGPFTPEAKSVFMSNLSRPSVHVLNDHARQLRDMRYAIETYYKQIGILLSLQCKRLDAIRDAEQTEEQMKQTNKKSHENGHALLSASQYEEVQAIWEGFLVDATKSPKVVQVGFILLDQSLLLNGVQAHVSGRISNMAQELPNVYRQFLEELLRDMDGRIDEVTRIPTSIGEAIQWLVKIMEMMPFHQLRVLFDQKCANLARMKGLLRERGIKCSNYADEELIHRMDIEWESTYETLLICLSRVQERDSEHRRSIMELSLRAEEHVERHLQIVKEEFRQLPTPDDETLQADWKAEKLGHQKQLMLDTLESLVEMDMERENMIRLYAVFEPQIDYFTGREYVGMNRISVVSQLTQRCVFAIMRAIRANGLTLISPTDPVFFEGSTTVVNDVARMLMKPTVVIECATGSLSHARVDNLLQQIVTLDAFAVFDNFARLASSVIRLIQEKSLQMVHEITSPVITRQACGIASMLNSPVMFVPCGTWKSFSVCKSAFQPLAVVLPAIRQFTMALAMLAGAKNDKVQSTKMEAIADFFESLARDREAAVKTFTWIRERIPHLLGVVENLKKRIQELGGWQRELTGLVDGLKQKYDSLVETKDEEDPDLSESAKERAIAKAEHAMWANSAVIEEYDITMSEFQARIRDIESEIGEWEGAKTSRESLERCYYSDLETIHSKHTSRTSIARWALGTSMRMVYPQSSDRACEDMAILCAADMKVRQLWHARFPFLSISGQCGLLAAVDAITDRIPVIIDATGLLQQVLVHIFSCASYFGEGCDERRVADASNEMAIVAHCDGSAKMWHRLDEARLRDVPVLLVGAHPEMLEQLAGLAGTHRKPLLSQLTLELFQAYERHKQLQSKRNRRREFVVLSDMQTAKDAFLSHVTNSGTAVSTTAMTRDGMITRRRSIVEVPGVDQDAVYAPKPLGFQLYAVTCQPFLDQIDLMASASFAFIQAEWSQSELETSFLHNWLRKVNIKLFREFQDAEEGVVASAHAVEKVESTLWPFMHSMTSRTTERSRFLSHLALFEKSSERHHLKGAIERVEVLEDRRGQYRDPTAKPSIEERMAFVMITKVFFPHRLSAEMKCLLRTFKLTENALENRMATSQLLSLTATKSNAKADTTPAPRNPPLSPLLDLAWRKDDLVHQPTTVLIYEPHERQQIDLLLFRATRNVQHHLRLITIHMFDELNLRTRVLDAVTSKVCFAIELWHADNMEQVVTLVSQIISQHALLCIPEWYLVLDTVVFSQVKSTVLGYLHVHVVREDLEPHSLQEQVRQKLVRNGVAEVDALTASSALLADVTRRVDSGTNVHPQLSFALQEYLFHYKSIAGTPFARQKRLKRALLIERPGVAQHRTQKQICGDLTITIESLELLSDFRLLGANTIKTGSKMSLPVPLSIPQALEQLQQLVQAIERAMTIEEESVHQDPAWPLPWWSLRAETLASLSVATKLLTCIKELQHVDTDNRRALQDRALVAEGLFPLDWLWNELVVLRGVCTMELPSIPHLLVLLTSRLGFVVDCLAQQLPTRLDLALVSDPRSFLLAMQHQFAQHRGIDPNALGFTLELASTVPEHQLNKSPSEQLSTEELAEQSEKAPGKTEVAAFVVHDAESQACGLALEGLVLVQRVVSKAQTLTYLHVLPPCQLECKSNEEVERPLLSEGSSQRPHHERRQSNATMLSLSSTRLVVISSLSPYQTLPEMIWHLESPLLILERVALGFSVFTTLPGVSAPREHEKMEFALAVPLFPNEVEDPYA</sequence>
<dbReference type="Proteomes" id="UP000794436">
    <property type="component" value="Unassembled WGS sequence"/>
</dbReference>
<dbReference type="GO" id="GO:0060294">
    <property type="term" value="P:cilium movement involved in cell motility"/>
    <property type="evidence" value="ECO:0007669"/>
    <property type="project" value="TreeGrafter"/>
</dbReference>
<keyword evidence="1" id="KW-0175">Coiled coil</keyword>
<feature type="region of interest" description="Disordered" evidence="2">
    <location>
        <begin position="2016"/>
        <end position="2036"/>
    </location>
</feature>
<dbReference type="GO" id="GO:0097729">
    <property type="term" value="C:9+2 motile cilium"/>
    <property type="evidence" value="ECO:0007669"/>
    <property type="project" value="TreeGrafter"/>
</dbReference>
<feature type="region of interest" description="Disordered" evidence="2">
    <location>
        <begin position="1"/>
        <end position="28"/>
    </location>
</feature>
<accession>A0A8K1C6R6</accession>
<feature type="coiled-coil region" evidence="1">
    <location>
        <begin position="1079"/>
        <end position="1106"/>
    </location>
</feature>
<dbReference type="InterPro" id="IPR027417">
    <property type="entry name" value="P-loop_NTPase"/>
</dbReference>